<reference evidence="2 3" key="1">
    <citation type="submission" date="2014-02" db="EMBL/GenBank/DDBJ databases">
        <title>Whole genome shotgun sequence of Rhodococcus wratislaviensis NBRC 100605.</title>
        <authorList>
            <person name="Hosoyama A."/>
            <person name="Tsuchikane K."/>
            <person name="Yoshida I."/>
            <person name="Ohji S."/>
            <person name="Ichikawa N."/>
            <person name="Yamazoe A."/>
            <person name="Fujita N."/>
        </authorList>
    </citation>
    <scope>NUCLEOTIDE SEQUENCE [LARGE SCALE GENOMIC DNA]</scope>
    <source>
        <strain evidence="2 3">NBRC 100605</strain>
    </source>
</reference>
<dbReference type="Gene3D" id="3.10.105.10">
    <property type="entry name" value="Dipeptide-binding Protein, Domain 3"/>
    <property type="match status" value="1"/>
</dbReference>
<comment type="caution">
    <text evidence="2">The sequence shown here is derived from an EMBL/GenBank/DDBJ whole genome shotgun (WGS) entry which is preliminary data.</text>
</comment>
<dbReference type="InterPro" id="IPR030678">
    <property type="entry name" value="Peptide/Ni-bd"/>
</dbReference>
<dbReference type="PIRSF" id="PIRSF002741">
    <property type="entry name" value="MppA"/>
    <property type="match status" value="1"/>
</dbReference>
<gene>
    <name evidence="2" type="ORF">RW1_093_01760</name>
</gene>
<dbReference type="Pfam" id="PF00496">
    <property type="entry name" value="SBP_bac_5"/>
    <property type="match status" value="1"/>
</dbReference>
<organism evidence="2 3">
    <name type="scientific">Rhodococcus wratislaviensis NBRC 100605</name>
    <dbReference type="NCBI Taxonomy" id="1219028"/>
    <lineage>
        <taxon>Bacteria</taxon>
        <taxon>Bacillati</taxon>
        <taxon>Actinomycetota</taxon>
        <taxon>Actinomycetes</taxon>
        <taxon>Mycobacteriales</taxon>
        <taxon>Nocardiaceae</taxon>
        <taxon>Rhodococcus</taxon>
    </lineage>
</organism>
<dbReference type="GO" id="GO:0042597">
    <property type="term" value="C:periplasmic space"/>
    <property type="evidence" value="ECO:0007669"/>
    <property type="project" value="UniProtKB-ARBA"/>
</dbReference>
<protein>
    <submittedName>
        <fullName evidence="2">Putative ABC transporter substrate-binding protein</fullName>
    </submittedName>
</protein>
<proteinExistence type="predicted"/>
<keyword evidence="3" id="KW-1185">Reference proteome</keyword>
<sequence length="548" mass="59878">MINHLAPCLIAAPHTLSPERSTMTNSLFEQRFSRRTLLRSGLLLGAGLTLGSAAGCATPTGTPGPRTVSLALNRSLVSLDNKLNQFDAALTVQRGVRQALTEIDRNLRPQLVLADRFELVSPTQWYVHLRPGIRYSDGSPVQVRDVATALQMYSQVDGSFVGGFFPEWPTVDQIDDTSFTLNTERPVPVLDYLMSNILITPAAANVPEELQSGVGSGPYVVTESDRGTGNYTLVRNENYWGTPAQIESVRVRFVPDESNRVVTLRSGEVDVIDSITPDAADQLAGLSGVAIDRIDGVRLNQLFFNFRKPQGHPLADARVRRALTYAIDGRALVDQVLQGSATQSRGVIPLTLDGAVETGEYSYDPARARGELDALGIRDLELKIIWETGEFAADTDIMESVLQMLSAVGVRTTLQQFEPGGDISQWRQGKVGDWDVLGNGFPSPTGLALTIMQGMYAGTAEKEATRDTYHGYIFPEITRTITQASEEADAVRRAELLADAQRQIWDTCPCLWAFVPKAVLARRSRIDGVALRPTNSYDLSVAALRAQT</sequence>
<dbReference type="InterPro" id="IPR039424">
    <property type="entry name" value="SBP_5"/>
</dbReference>
<dbReference type="EMBL" id="BAWF01000093">
    <property type="protein sequence ID" value="GAF49686.1"/>
    <property type="molecule type" value="Genomic_DNA"/>
</dbReference>
<evidence type="ECO:0000313" key="3">
    <source>
        <dbReference type="Proteomes" id="UP000019491"/>
    </source>
</evidence>
<dbReference type="Gene3D" id="3.40.190.10">
    <property type="entry name" value="Periplasmic binding protein-like II"/>
    <property type="match status" value="1"/>
</dbReference>
<evidence type="ECO:0000313" key="2">
    <source>
        <dbReference type="EMBL" id="GAF49686.1"/>
    </source>
</evidence>
<accession>X0QFL8</accession>
<dbReference type="GO" id="GO:1904680">
    <property type="term" value="F:peptide transmembrane transporter activity"/>
    <property type="evidence" value="ECO:0007669"/>
    <property type="project" value="TreeGrafter"/>
</dbReference>
<dbReference type="SUPFAM" id="SSF53850">
    <property type="entry name" value="Periplasmic binding protein-like II"/>
    <property type="match status" value="1"/>
</dbReference>
<evidence type="ECO:0000259" key="1">
    <source>
        <dbReference type="Pfam" id="PF00496"/>
    </source>
</evidence>
<dbReference type="GO" id="GO:0043190">
    <property type="term" value="C:ATP-binding cassette (ABC) transporter complex"/>
    <property type="evidence" value="ECO:0007669"/>
    <property type="project" value="InterPro"/>
</dbReference>
<dbReference type="Gene3D" id="3.90.76.10">
    <property type="entry name" value="Dipeptide-binding Protein, Domain 1"/>
    <property type="match status" value="1"/>
</dbReference>
<dbReference type="AlphaFoldDB" id="X0QFL8"/>
<dbReference type="Proteomes" id="UP000019491">
    <property type="component" value="Unassembled WGS sequence"/>
</dbReference>
<dbReference type="InterPro" id="IPR000914">
    <property type="entry name" value="SBP_5_dom"/>
</dbReference>
<dbReference type="PANTHER" id="PTHR30290">
    <property type="entry name" value="PERIPLASMIC BINDING COMPONENT OF ABC TRANSPORTER"/>
    <property type="match status" value="1"/>
</dbReference>
<feature type="domain" description="Solute-binding protein family 5" evidence="1">
    <location>
        <begin position="113"/>
        <end position="456"/>
    </location>
</feature>
<dbReference type="GO" id="GO:0015833">
    <property type="term" value="P:peptide transport"/>
    <property type="evidence" value="ECO:0007669"/>
    <property type="project" value="TreeGrafter"/>
</dbReference>
<name>X0QFL8_RHOWR</name>
<dbReference type="CDD" id="cd00995">
    <property type="entry name" value="PBP2_NikA_DppA_OppA_like"/>
    <property type="match status" value="1"/>
</dbReference>